<accession>A0ABN9ET53</accession>
<reference evidence="1" key="1">
    <citation type="submission" date="2023-05" db="EMBL/GenBank/DDBJ databases">
        <authorList>
            <person name="Stuckert A."/>
        </authorList>
    </citation>
    <scope>NUCLEOTIDE SEQUENCE</scope>
</reference>
<keyword evidence="2" id="KW-1185">Reference proteome</keyword>
<evidence type="ECO:0000313" key="1">
    <source>
        <dbReference type="EMBL" id="CAI9587999.1"/>
    </source>
</evidence>
<gene>
    <name evidence="1" type="ORF">SPARVUS_LOCUS10687203</name>
</gene>
<proteinExistence type="predicted"/>
<name>A0ABN9ET53_9NEOB</name>
<comment type="caution">
    <text evidence="1">The sequence shown here is derived from an EMBL/GenBank/DDBJ whole genome shotgun (WGS) entry which is preliminary data.</text>
</comment>
<sequence length="41" mass="4540">MRHLANRWEASLSSFTACAVSNTESCQSLLSFKESKLLVPP</sequence>
<evidence type="ECO:0000313" key="2">
    <source>
        <dbReference type="Proteomes" id="UP001162483"/>
    </source>
</evidence>
<dbReference type="EMBL" id="CATNWA010015908">
    <property type="protein sequence ID" value="CAI9587999.1"/>
    <property type="molecule type" value="Genomic_DNA"/>
</dbReference>
<organism evidence="1 2">
    <name type="scientific">Staurois parvus</name>
    <dbReference type="NCBI Taxonomy" id="386267"/>
    <lineage>
        <taxon>Eukaryota</taxon>
        <taxon>Metazoa</taxon>
        <taxon>Chordata</taxon>
        <taxon>Craniata</taxon>
        <taxon>Vertebrata</taxon>
        <taxon>Euteleostomi</taxon>
        <taxon>Amphibia</taxon>
        <taxon>Batrachia</taxon>
        <taxon>Anura</taxon>
        <taxon>Neobatrachia</taxon>
        <taxon>Ranoidea</taxon>
        <taxon>Ranidae</taxon>
        <taxon>Staurois</taxon>
    </lineage>
</organism>
<dbReference type="Proteomes" id="UP001162483">
    <property type="component" value="Unassembled WGS sequence"/>
</dbReference>
<protein>
    <submittedName>
        <fullName evidence="1">Uncharacterized protein</fullName>
    </submittedName>
</protein>